<dbReference type="Pfam" id="PF09615">
    <property type="entry name" value="Cas_Csy3"/>
    <property type="match status" value="1"/>
</dbReference>
<keyword evidence="2" id="KW-1185">Reference proteome</keyword>
<name>A0ABU4IYJ8_9VIBR</name>
<sequence length="328" mass="36101">MMADKKLKTPSVLAFEAKLIPSDALMFAGNWDQNDWSPILVGEKSVRGTISNRLKNALANDPAKLDAEVSKANLQTVDTAALPHHTDTLKLVFSLRVLGGLDVPSTCNDPDYQQALAAKVHAYQVETGFKELAQRYALNIANGRFLWRNRVGAENIRVEVNAAGKTFSFNSYEYDLRTFASNDQVDQLAALIQQGLQGDAVFLKVTACAKLGEGQAVFPSQELVMGGGKGDKSKFLYQLDGQAAMHSQKIGNALRTIDTWHSAVEEVGPIAVEPYGSVTNRGAAYRQPKEKMDFYKLLDSWMLKEQTPAIEQQHYIMAMLIRGGVFGE</sequence>
<dbReference type="Proteomes" id="UP001279860">
    <property type="component" value="Unassembled WGS sequence"/>
</dbReference>
<protein>
    <submittedName>
        <fullName evidence="1">Type I-F CRISPR-associated protein Csy3</fullName>
    </submittedName>
</protein>
<dbReference type="EMBL" id="JAWRCP010000002">
    <property type="protein sequence ID" value="MDW6094243.1"/>
    <property type="molecule type" value="Genomic_DNA"/>
</dbReference>
<dbReference type="InterPro" id="IPR013399">
    <property type="entry name" value="CRISPR-assoc_prot_Csy3"/>
</dbReference>
<dbReference type="NCBIfam" id="TIGR02566">
    <property type="entry name" value="cas_Csy3"/>
    <property type="match status" value="1"/>
</dbReference>
<dbReference type="CDD" id="cd09737">
    <property type="entry name" value="Csy3_I-F"/>
    <property type="match status" value="1"/>
</dbReference>
<reference evidence="1 2" key="1">
    <citation type="submission" date="2023-11" db="EMBL/GenBank/DDBJ databases">
        <title>Plant-associative lifestyle of Vibrio porteresiae and its evolutionary dynamics.</title>
        <authorList>
            <person name="Rameshkumar N."/>
            <person name="Kirti K."/>
        </authorList>
    </citation>
    <scope>NUCLEOTIDE SEQUENCE [LARGE SCALE GENOMIC DNA]</scope>
    <source>
        <strain evidence="1 2">MSSRF7</strain>
    </source>
</reference>
<organism evidence="1 2">
    <name type="scientific">Vibrio rhizosphaerae</name>
    <dbReference type="NCBI Taxonomy" id="398736"/>
    <lineage>
        <taxon>Bacteria</taxon>
        <taxon>Pseudomonadati</taxon>
        <taxon>Pseudomonadota</taxon>
        <taxon>Gammaproteobacteria</taxon>
        <taxon>Vibrionales</taxon>
        <taxon>Vibrionaceae</taxon>
        <taxon>Vibrio</taxon>
    </lineage>
</organism>
<evidence type="ECO:0000313" key="1">
    <source>
        <dbReference type="EMBL" id="MDW6094243.1"/>
    </source>
</evidence>
<gene>
    <name evidence="1" type="primary">csy3</name>
    <name evidence="1" type="ORF">SBX64_17020</name>
</gene>
<comment type="caution">
    <text evidence="1">The sequence shown here is derived from an EMBL/GenBank/DDBJ whole genome shotgun (WGS) entry which is preliminary data.</text>
</comment>
<dbReference type="RefSeq" id="WP_318585492.1">
    <property type="nucleotide sequence ID" value="NZ_JAWRCP010000002.1"/>
</dbReference>
<proteinExistence type="predicted"/>
<accession>A0ABU4IYJ8</accession>
<evidence type="ECO:0000313" key="2">
    <source>
        <dbReference type="Proteomes" id="UP001279860"/>
    </source>
</evidence>